<keyword evidence="2" id="KW-0472">Membrane</keyword>
<proteinExistence type="predicted"/>
<keyword evidence="2" id="KW-1133">Transmembrane helix</keyword>
<dbReference type="Proteomes" id="UP000199055">
    <property type="component" value="Unassembled WGS sequence"/>
</dbReference>
<protein>
    <submittedName>
        <fullName evidence="3">Uncharacterized protein</fullName>
    </submittedName>
</protein>
<feature type="region of interest" description="Disordered" evidence="1">
    <location>
        <begin position="76"/>
        <end position="97"/>
    </location>
</feature>
<organism evidence="3 4">
    <name type="scientific">Streptomyces radiopugnans</name>
    <dbReference type="NCBI Taxonomy" id="403935"/>
    <lineage>
        <taxon>Bacteria</taxon>
        <taxon>Bacillati</taxon>
        <taxon>Actinomycetota</taxon>
        <taxon>Actinomycetes</taxon>
        <taxon>Kitasatosporales</taxon>
        <taxon>Streptomycetaceae</taxon>
        <taxon>Streptomyces</taxon>
    </lineage>
</organism>
<sequence>MQQAAARPGHAGVTVEVPNVSKEIDPMRRLVRVSAVGAGLCCALFAAAPAATAASTSPESGVQMCSEHVNPGLLGGLLPSAGSQTKGCMTSNATTAE</sequence>
<evidence type="ECO:0000313" key="3">
    <source>
        <dbReference type="EMBL" id="SEQ15060.1"/>
    </source>
</evidence>
<evidence type="ECO:0000256" key="2">
    <source>
        <dbReference type="SAM" id="Phobius"/>
    </source>
</evidence>
<keyword evidence="4" id="KW-1185">Reference proteome</keyword>
<evidence type="ECO:0000313" key="4">
    <source>
        <dbReference type="Proteomes" id="UP000199055"/>
    </source>
</evidence>
<dbReference type="AlphaFoldDB" id="A0A1H9DNG2"/>
<accession>A0A1H9DNG2</accession>
<evidence type="ECO:0000256" key="1">
    <source>
        <dbReference type="SAM" id="MobiDB-lite"/>
    </source>
</evidence>
<gene>
    <name evidence="3" type="ORF">SAMN05216481_104201</name>
</gene>
<dbReference type="EMBL" id="FOET01000004">
    <property type="protein sequence ID" value="SEQ15060.1"/>
    <property type="molecule type" value="Genomic_DNA"/>
</dbReference>
<feature type="compositionally biased region" description="Polar residues" evidence="1">
    <location>
        <begin position="81"/>
        <end position="97"/>
    </location>
</feature>
<reference evidence="3 4" key="1">
    <citation type="submission" date="2016-10" db="EMBL/GenBank/DDBJ databases">
        <authorList>
            <person name="de Groot N.N."/>
        </authorList>
    </citation>
    <scope>NUCLEOTIDE SEQUENCE [LARGE SCALE GENOMIC DNA]</scope>
    <source>
        <strain evidence="3 4">CGMCC 4.3519</strain>
    </source>
</reference>
<keyword evidence="2" id="KW-0812">Transmembrane</keyword>
<feature type="transmembrane region" description="Helical" evidence="2">
    <location>
        <begin position="30"/>
        <end position="51"/>
    </location>
</feature>
<name>A0A1H9DNG2_9ACTN</name>